<dbReference type="OrthoDB" id="407558at2759"/>
<evidence type="ECO:0000313" key="7">
    <source>
        <dbReference type="Proteomes" id="UP000053890"/>
    </source>
</evidence>
<dbReference type="FunFam" id="2.40.100.10:FF:000025">
    <property type="entry name" value="Peptidyl-prolyl cis-trans isomerase CYP19-2"/>
    <property type="match status" value="1"/>
</dbReference>
<evidence type="ECO:0000256" key="2">
    <source>
        <dbReference type="ARBA" id="ARBA00023110"/>
    </source>
</evidence>
<evidence type="ECO:0000256" key="3">
    <source>
        <dbReference type="ARBA" id="ARBA00023235"/>
    </source>
</evidence>
<feature type="domain" description="PPIase cyclophilin-type" evidence="5">
    <location>
        <begin position="8"/>
        <end position="172"/>
    </location>
</feature>
<evidence type="ECO:0000259" key="5">
    <source>
        <dbReference type="PROSITE" id="PS50072"/>
    </source>
</evidence>
<dbReference type="OMA" id="TAPKTCE"/>
<dbReference type="GO" id="GO:0006457">
    <property type="term" value="P:protein folding"/>
    <property type="evidence" value="ECO:0007669"/>
    <property type="project" value="TreeGrafter"/>
</dbReference>
<dbReference type="PANTHER" id="PTHR11071">
    <property type="entry name" value="PEPTIDYL-PROLYL CIS-TRANS ISOMERASE"/>
    <property type="match status" value="1"/>
</dbReference>
<comment type="catalytic activity">
    <reaction evidence="1 4">
        <text>[protein]-peptidylproline (omega=180) = [protein]-peptidylproline (omega=0)</text>
        <dbReference type="Rhea" id="RHEA:16237"/>
        <dbReference type="Rhea" id="RHEA-COMP:10747"/>
        <dbReference type="Rhea" id="RHEA-COMP:10748"/>
        <dbReference type="ChEBI" id="CHEBI:83833"/>
        <dbReference type="ChEBI" id="CHEBI:83834"/>
        <dbReference type="EC" id="5.2.1.8"/>
    </reaction>
</comment>
<organism evidence="6 7">
    <name type="scientific">Rhodotorula graminis (strain WP1)</name>
    <dbReference type="NCBI Taxonomy" id="578459"/>
    <lineage>
        <taxon>Eukaryota</taxon>
        <taxon>Fungi</taxon>
        <taxon>Dikarya</taxon>
        <taxon>Basidiomycota</taxon>
        <taxon>Pucciniomycotina</taxon>
        <taxon>Microbotryomycetes</taxon>
        <taxon>Sporidiobolales</taxon>
        <taxon>Sporidiobolaceae</taxon>
        <taxon>Rhodotorula</taxon>
    </lineage>
</organism>
<protein>
    <recommendedName>
        <fullName evidence="4">Peptidyl-prolyl cis-trans isomerase</fullName>
        <shortName evidence="4">PPIase</shortName>
        <ecNumber evidence="4">5.2.1.8</ecNumber>
    </recommendedName>
</protein>
<dbReference type="STRING" id="578459.A0A0P9EVC3"/>
<dbReference type="RefSeq" id="XP_018269137.1">
    <property type="nucleotide sequence ID" value="XM_018412372.1"/>
</dbReference>
<dbReference type="InterPro" id="IPR024936">
    <property type="entry name" value="Cyclophilin-type_PPIase"/>
</dbReference>
<dbReference type="GO" id="GO:0003755">
    <property type="term" value="F:peptidyl-prolyl cis-trans isomerase activity"/>
    <property type="evidence" value="ECO:0007669"/>
    <property type="project" value="UniProtKB-UniRule"/>
</dbReference>
<dbReference type="GO" id="GO:0005737">
    <property type="term" value="C:cytoplasm"/>
    <property type="evidence" value="ECO:0007669"/>
    <property type="project" value="TreeGrafter"/>
</dbReference>
<dbReference type="Pfam" id="PF00160">
    <property type="entry name" value="Pro_isomerase"/>
    <property type="match status" value="1"/>
</dbReference>
<gene>
    <name evidence="6" type="ORF">RHOBADRAFT_17434</name>
</gene>
<dbReference type="Gene3D" id="2.40.100.10">
    <property type="entry name" value="Cyclophilin-like"/>
    <property type="match status" value="1"/>
</dbReference>
<proteinExistence type="inferred from homology"/>
<evidence type="ECO:0000256" key="4">
    <source>
        <dbReference type="RuleBase" id="RU363019"/>
    </source>
</evidence>
<dbReference type="PROSITE" id="PS50072">
    <property type="entry name" value="CSA_PPIASE_2"/>
    <property type="match status" value="1"/>
</dbReference>
<dbReference type="InterPro" id="IPR002130">
    <property type="entry name" value="Cyclophilin-type_PPIase_dom"/>
</dbReference>
<dbReference type="Proteomes" id="UP000053890">
    <property type="component" value="Unassembled WGS sequence"/>
</dbReference>
<dbReference type="AlphaFoldDB" id="A0A0P9EVC3"/>
<dbReference type="SUPFAM" id="SSF50891">
    <property type="entry name" value="Cyclophilin-like"/>
    <property type="match status" value="1"/>
</dbReference>
<evidence type="ECO:0000313" key="6">
    <source>
        <dbReference type="EMBL" id="KPV73088.1"/>
    </source>
</evidence>
<dbReference type="PRINTS" id="PR00153">
    <property type="entry name" value="CSAPPISMRASE"/>
</dbReference>
<dbReference type="InterPro" id="IPR029000">
    <property type="entry name" value="Cyclophilin-like_dom_sf"/>
</dbReference>
<reference evidence="6 7" key="1">
    <citation type="journal article" date="2015" name="Front. Microbiol.">
        <title>Genome sequence of the plant growth promoting endophytic yeast Rhodotorula graminis WP1.</title>
        <authorList>
            <person name="Firrincieli A."/>
            <person name="Otillar R."/>
            <person name="Salamov A."/>
            <person name="Schmutz J."/>
            <person name="Khan Z."/>
            <person name="Redman R.S."/>
            <person name="Fleck N.D."/>
            <person name="Lindquist E."/>
            <person name="Grigoriev I.V."/>
            <person name="Doty S.L."/>
        </authorList>
    </citation>
    <scope>NUCLEOTIDE SEQUENCE [LARGE SCALE GENOMIC DNA]</scope>
    <source>
        <strain evidence="6 7">WP1</strain>
    </source>
</reference>
<dbReference type="PANTHER" id="PTHR11071:SF561">
    <property type="entry name" value="PEPTIDYL-PROLYL CIS-TRANS ISOMERASE D-RELATED"/>
    <property type="match status" value="1"/>
</dbReference>
<dbReference type="GO" id="GO:0016018">
    <property type="term" value="F:cyclosporin A binding"/>
    <property type="evidence" value="ECO:0007669"/>
    <property type="project" value="TreeGrafter"/>
</dbReference>
<dbReference type="GeneID" id="28972821"/>
<accession>A0A0P9EVC3</accession>
<sequence length="202" mass="22086">MSTTSRPFLDFAVEGEPLGRVVFELFDHVVPKTCANFRALCTGAKGVNELGIPLWYKGSILHRVIAGFMVQGGDFTQRNGKGGESIYGGTFEDESLKREIDEEGLLCMANRGKNTNGSQFFVSLRPCPHLAGKHVVFGKVVKGYETIVAISKMPVDDKDRPVSLITISHCGELERKSGASGCSSLLTGRCRRREPVLQFDTS</sequence>
<comment type="similarity">
    <text evidence="4">Belongs to the cyclophilin-type PPIase family.</text>
</comment>
<dbReference type="PIRSF" id="PIRSF001467">
    <property type="entry name" value="Peptidylpro_ismrse"/>
    <property type="match status" value="1"/>
</dbReference>
<evidence type="ECO:0000256" key="1">
    <source>
        <dbReference type="ARBA" id="ARBA00000971"/>
    </source>
</evidence>
<keyword evidence="3 4" id="KW-0413">Isomerase</keyword>
<dbReference type="EMBL" id="KQ474084">
    <property type="protein sequence ID" value="KPV73088.1"/>
    <property type="molecule type" value="Genomic_DNA"/>
</dbReference>
<name>A0A0P9EVC3_RHOGW</name>
<keyword evidence="2 4" id="KW-0697">Rotamase</keyword>
<dbReference type="EC" id="5.2.1.8" evidence="4"/>
<comment type="function">
    <text evidence="4">PPIases accelerate the folding of proteins. It catalyzes the cis-trans isomerization of proline imidic peptide bonds in oligopeptides.</text>
</comment>
<keyword evidence="7" id="KW-1185">Reference proteome</keyword>